<name>A0A939ENM2_9HYPH</name>
<protein>
    <submittedName>
        <fullName evidence="3">Copper chaperone PCu(A)C</fullName>
    </submittedName>
</protein>
<dbReference type="SUPFAM" id="SSF110087">
    <property type="entry name" value="DR1885-like metal-binding protein"/>
    <property type="match status" value="1"/>
</dbReference>
<evidence type="ECO:0000256" key="1">
    <source>
        <dbReference type="SAM" id="MobiDB-lite"/>
    </source>
</evidence>
<dbReference type="RefSeq" id="WP_206940075.1">
    <property type="nucleotide sequence ID" value="NZ_JAFLNF010000003.1"/>
</dbReference>
<dbReference type="PANTHER" id="PTHR36302:SF1">
    <property type="entry name" value="COPPER CHAPERONE PCU(A)C"/>
    <property type="match status" value="1"/>
</dbReference>
<keyword evidence="2" id="KW-0732">Signal</keyword>
<evidence type="ECO:0000313" key="4">
    <source>
        <dbReference type="Proteomes" id="UP000664779"/>
    </source>
</evidence>
<sequence length="183" mass="19570">MKLLSILTAAMITLGSPLALAETAHKSDILIENAWTRATPPAARSGGGFAVITNKSDHDDRLIAVTSPAADRVELHQMSMKDGVMIMREQENGIEVPAGQSVELAPGGLHIMFMKLKGPFEKGKVVPVTLTFEKAGAIALDLKVERIGAKRMSTGMDHSTVDHSDMDHSKMDHGDMKPAASSN</sequence>
<feature type="compositionally biased region" description="Basic and acidic residues" evidence="1">
    <location>
        <begin position="159"/>
        <end position="176"/>
    </location>
</feature>
<feature type="signal peptide" evidence="2">
    <location>
        <begin position="1"/>
        <end position="21"/>
    </location>
</feature>
<feature type="region of interest" description="Disordered" evidence="1">
    <location>
        <begin position="153"/>
        <end position="183"/>
    </location>
</feature>
<dbReference type="Pfam" id="PF04314">
    <property type="entry name" value="PCuAC"/>
    <property type="match status" value="1"/>
</dbReference>
<organism evidence="3 4">
    <name type="scientific">Roseibium limicola</name>
    <dbReference type="NCBI Taxonomy" id="2816037"/>
    <lineage>
        <taxon>Bacteria</taxon>
        <taxon>Pseudomonadati</taxon>
        <taxon>Pseudomonadota</taxon>
        <taxon>Alphaproteobacteria</taxon>
        <taxon>Hyphomicrobiales</taxon>
        <taxon>Stappiaceae</taxon>
        <taxon>Roseibium</taxon>
    </lineage>
</organism>
<accession>A0A939ENM2</accession>
<keyword evidence="4" id="KW-1185">Reference proteome</keyword>
<feature type="chain" id="PRO_5037749743" evidence="2">
    <location>
        <begin position="22"/>
        <end position="183"/>
    </location>
</feature>
<dbReference type="PANTHER" id="PTHR36302">
    <property type="entry name" value="BLR7088 PROTEIN"/>
    <property type="match status" value="1"/>
</dbReference>
<proteinExistence type="predicted"/>
<dbReference type="AlphaFoldDB" id="A0A939ENM2"/>
<reference evidence="3" key="1">
    <citation type="submission" date="2021-03" db="EMBL/GenBank/DDBJ databases">
        <title>Roseibium sp. CAU 1637 isolated from Incheon.</title>
        <authorList>
            <person name="Kim W."/>
        </authorList>
    </citation>
    <scope>NUCLEOTIDE SEQUENCE</scope>
    <source>
        <strain evidence="3">CAU 1637</strain>
    </source>
</reference>
<dbReference type="InterPro" id="IPR007410">
    <property type="entry name" value="LpqE-like"/>
</dbReference>
<gene>
    <name evidence="3" type="ORF">J0X15_09635</name>
</gene>
<dbReference type="EMBL" id="JAFLNF010000003">
    <property type="protein sequence ID" value="MBO0345480.1"/>
    <property type="molecule type" value="Genomic_DNA"/>
</dbReference>
<dbReference type="Gene3D" id="2.60.40.1890">
    <property type="entry name" value="PCu(A)C copper chaperone"/>
    <property type="match status" value="1"/>
</dbReference>
<dbReference type="Proteomes" id="UP000664779">
    <property type="component" value="Unassembled WGS sequence"/>
</dbReference>
<comment type="caution">
    <text evidence="3">The sequence shown here is derived from an EMBL/GenBank/DDBJ whole genome shotgun (WGS) entry which is preliminary data.</text>
</comment>
<dbReference type="InterPro" id="IPR058248">
    <property type="entry name" value="Lxx211020-like"/>
</dbReference>
<dbReference type="InterPro" id="IPR036182">
    <property type="entry name" value="PCuAC_sf"/>
</dbReference>
<evidence type="ECO:0000313" key="3">
    <source>
        <dbReference type="EMBL" id="MBO0345480.1"/>
    </source>
</evidence>
<evidence type="ECO:0000256" key="2">
    <source>
        <dbReference type="SAM" id="SignalP"/>
    </source>
</evidence>